<sequence>MKTIGVAGNHAVHANPKFGTNYVNYIQKNYMTGITEAGALPIILPISQPELAVDYVATVDALVLAGGQDVSPDYYGEEPIPAIGEIDRHRDAFELALVKEAIRVGKPIFGICRGAQVINVALGGTLYQDLASQYEPLAVKHNQYPTKWSTPTHQLQWQRPNWLSDVISPKSLVNTFHHQAIKDFGTGLVLDATSSDGVVEAFSDDKRQIYGVQWHPEMLLMAEPESQKIFDRFVALV</sequence>
<dbReference type="EMBL" id="CP037939">
    <property type="protein sequence ID" value="QBR48152.1"/>
    <property type="molecule type" value="Genomic_DNA"/>
</dbReference>
<keyword evidence="1" id="KW-0378">Hydrolase</keyword>
<dbReference type="PANTHER" id="PTHR43235">
    <property type="entry name" value="GLUTAMINE AMIDOTRANSFERASE PB2B2.05-RELATED"/>
    <property type="match status" value="1"/>
</dbReference>
<dbReference type="GO" id="GO:0016787">
    <property type="term" value="F:hydrolase activity"/>
    <property type="evidence" value="ECO:0007669"/>
    <property type="project" value="UniProtKB-KW"/>
</dbReference>
<dbReference type="PANTHER" id="PTHR43235:SF1">
    <property type="entry name" value="GLUTAMINE AMIDOTRANSFERASE PB2B2.05-RELATED"/>
    <property type="match status" value="1"/>
</dbReference>
<keyword evidence="2" id="KW-1185">Reference proteome</keyword>
<evidence type="ECO:0000313" key="1">
    <source>
        <dbReference type="EMBL" id="QBR48152.1"/>
    </source>
</evidence>
<dbReference type="Proteomes" id="UP000295756">
    <property type="component" value="Chromosome"/>
</dbReference>
<dbReference type="Pfam" id="PF07722">
    <property type="entry name" value="Peptidase_C26"/>
    <property type="match status" value="1"/>
</dbReference>
<protein>
    <submittedName>
        <fullName evidence="1">Gamma-glutamyl-gamma-aminobutyrate hydrolase family protein</fullName>
    </submittedName>
</protein>
<reference evidence="1 2" key="1">
    <citation type="submission" date="2019-03" db="EMBL/GenBank/DDBJ databases">
        <title>Complete Genome Sequence of Leuconostoc kimchii strain NKJ218 Isolated from Homemade Kimchi.</title>
        <authorList>
            <person name="Jung J.Y."/>
            <person name="Jin H.M."/>
            <person name="Jung J.-W."/>
            <person name="Lee S.-Y."/>
            <person name="Ryu B.-G."/>
            <person name="Han S.-S."/>
            <person name="Kang H.K."/>
            <person name="Choi H.W."/>
            <person name="Chung E.J."/>
            <person name="Choi K.-M."/>
        </authorList>
    </citation>
    <scope>NUCLEOTIDE SEQUENCE [LARGE SCALE GENOMIC DNA]</scope>
    <source>
        <strain evidence="1 2">NKJ218</strain>
    </source>
</reference>
<accession>A0ABX5SLA0</accession>
<organism evidence="1 2">
    <name type="scientific">Leuconostoc kimchii</name>
    <dbReference type="NCBI Taxonomy" id="136609"/>
    <lineage>
        <taxon>Bacteria</taxon>
        <taxon>Bacillati</taxon>
        <taxon>Bacillota</taxon>
        <taxon>Bacilli</taxon>
        <taxon>Lactobacillales</taxon>
        <taxon>Lactobacillaceae</taxon>
        <taxon>Leuconostoc</taxon>
    </lineage>
</organism>
<dbReference type="SUPFAM" id="SSF52317">
    <property type="entry name" value="Class I glutamine amidotransferase-like"/>
    <property type="match status" value="1"/>
</dbReference>
<proteinExistence type="predicted"/>
<dbReference type="InterPro" id="IPR044668">
    <property type="entry name" value="PuuD-like"/>
</dbReference>
<dbReference type="InterPro" id="IPR011697">
    <property type="entry name" value="Peptidase_C26"/>
</dbReference>
<dbReference type="Gene3D" id="3.40.50.880">
    <property type="match status" value="1"/>
</dbReference>
<dbReference type="RefSeq" id="WP_013103557.1">
    <property type="nucleotide sequence ID" value="NZ_CP037939.1"/>
</dbReference>
<dbReference type="InterPro" id="IPR029062">
    <property type="entry name" value="Class_I_gatase-like"/>
</dbReference>
<dbReference type="PROSITE" id="PS51273">
    <property type="entry name" value="GATASE_TYPE_1"/>
    <property type="match status" value="1"/>
</dbReference>
<dbReference type="CDD" id="cd01745">
    <property type="entry name" value="GATase1_2"/>
    <property type="match status" value="1"/>
</dbReference>
<evidence type="ECO:0000313" key="2">
    <source>
        <dbReference type="Proteomes" id="UP000295756"/>
    </source>
</evidence>
<gene>
    <name evidence="1" type="ORF">EW139_08435</name>
</gene>
<name>A0ABX5SLA0_9LACO</name>